<dbReference type="Proteomes" id="UP000596742">
    <property type="component" value="Unassembled WGS sequence"/>
</dbReference>
<dbReference type="AlphaFoldDB" id="A0A8B6C6E1"/>
<dbReference type="OrthoDB" id="5988093at2759"/>
<keyword evidence="2" id="KW-1185">Reference proteome</keyword>
<dbReference type="EMBL" id="UYJE01001308">
    <property type="protein sequence ID" value="VDI01052.1"/>
    <property type="molecule type" value="Genomic_DNA"/>
</dbReference>
<sequence>MEIFRYGGDIEEELKTEIVEIFTSGSNSTVIINADLEDNQKRWLIIGISIQLVLSPTLRKYTEPFVHSLYNSIQHAHGIQTQTYPSQLKQEPNSTRALNYEAINNNHLITRGRGHPDISKYDYKVINHVELSKLFLQTFMTQYTAFDETCDLSALFGMIINIDKFPQTVKNVVSKVCYFVDCIAWFS</sequence>
<protein>
    <submittedName>
        <fullName evidence="1">Uncharacterized protein</fullName>
    </submittedName>
</protein>
<evidence type="ECO:0000313" key="1">
    <source>
        <dbReference type="EMBL" id="VDI01052.1"/>
    </source>
</evidence>
<reference evidence="1" key="1">
    <citation type="submission" date="2018-11" db="EMBL/GenBank/DDBJ databases">
        <authorList>
            <person name="Alioto T."/>
            <person name="Alioto T."/>
        </authorList>
    </citation>
    <scope>NUCLEOTIDE SEQUENCE</scope>
</reference>
<accession>A0A8B6C6E1</accession>
<proteinExistence type="predicted"/>
<evidence type="ECO:0000313" key="2">
    <source>
        <dbReference type="Proteomes" id="UP000596742"/>
    </source>
</evidence>
<organism evidence="1 2">
    <name type="scientific">Mytilus galloprovincialis</name>
    <name type="common">Mediterranean mussel</name>
    <dbReference type="NCBI Taxonomy" id="29158"/>
    <lineage>
        <taxon>Eukaryota</taxon>
        <taxon>Metazoa</taxon>
        <taxon>Spiralia</taxon>
        <taxon>Lophotrochozoa</taxon>
        <taxon>Mollusca</taxon>
        <taxon>Bivalvia</taxon>
        <taxon>Autobranchia</taxon>
        <taxon>Pteriomorphia</taxon>
        <taxon>Mytilida</taxon>
        <taxon>Mytiloidea</taxon>
        <taxon>Mytilidae</taxon>
        <taxon>Mytilinae</taxon>
        <taxon>Mytilus</taxon>
    </lineage>
</organism>
<name>A0A8B6C6E1_MYTGA</name>
<gene>
    <name evidence="1" type="ORF">MGAL_10B015322</name>
</gene>
<comment type="caution">
    <text evidence="1">The sequence shown here is derived from an EMBL/GenBank/DDBJ whole genome shotgun (WGS) entry which is preliminary data.</text>
</comment>